<dbReference type="Proteomes" id="UP000002482">
    <property type="component" value="Chromosome"/>
</dbReference>
<dbReference type="HOGENOM" id="CLU_013315_0_1_4"/>
<evidence type="ECO:0000256" key="5">
    <source>
        <dbReference type="ARBA" id="ARBA00023136"/>
    </source>
</evidence>
<dbReference type="Pfam" id="PF12805">
    <property type="entry name" value="FUSC-like"/>
    <property type="match status" value="1"/>
</dbReference>
<feature type="compositionally biased region" description="Low complexity" evidence="7">
    <location>
        <begin position="207"/>
        <end position="224"/>
    </location>
</feature>
<dbReference type="InterPro" id="IPR049453">
    <property type="entry name" value="Memb_transporter_dom"/>
</dbReference>
<feature type="transmembrane region" description="Helical" evidence="8">
    <location>
        <begin position="12"/>
        <end position="34"/>
    </location>
</feature>
<protein>
    <recommendedName>
        <fullName evidence="13">FUSC family protein</fullName>
    </recommendedName>
</protein>
<dbReference type="EMBL" id="CP002521">
    <property type="protein sequence ID" value="ADX46801.1"/>
    <property type="molecule type" value="Genomic_DNA"/>
</dbReference>
<dbReference type="KEGG" id="aaa:Acav_2897"/>
<evidence type="ECO:0000256" key="2">
    <source>
        <dbReference type="ARBA" id="ARBA00022475"/>
    </source>
</evidence>
<keyword evidence="4 8" id="KW-1133">Transmembrane helix</keyword>
<keyword evidence="2" id="KW-1003">Cell membrane</keyword>
<dbReference type="PANTHER" id="PTHR30509">
    <property type="entry name" value="P-HYDROXYBENZOIC ACID EFFLUX PUMP SUBUNIT-RELATED"/>
    <property type="match status" value="1"/>
</dbReference>
<evidence type="ECO:0000259" key="9">
    <source>
        <dbReference type="Pfam" id="PF12805"/>
    </source>
</evidence>
<dbReference type="OrthoDB" id="8670769at2"/>
<evidence type="ECO:0000313" key="12">
    <source>
        <dbReference type="Proteomes" id="UP000002482"/>
    </source>
</evidence>
<dbReference type="Pfam" id="PF13515">
    <property type="entry name" value="FUSC_2"/>
    <property type="match status" value="1"/>
</dbReference>
<proteinExistence type="inferred from homology"/>
<dbReference type="InterPro" id="IPR032692">
    <property type="entry name" value="YccS_N"/>
</dbReference>
<evidence type="ECO:0000256" key="4">
    <source>
        <dbReference type="ARBA" id="ARBA00022989"/>
    </source>
</evidence>
<keyword evidence="12" id="KW-1185">Reference proteome</keyword>
<comment type="similarity">
    <text evidence="6">Belongs to the YccS/YhfK family.</text>
</comment>
<keyword evidence="3 8" id="KW-0812">Transmembrane</keyword>
<dbReference type="RefSeq" id="WP_013595294.1">
    <property type="nucleotide sequence ID" value="NC_015138.1"/>
</dbReference>
<feature type="transmembrane region" description="Helical" evidence="8">
    <location>
        <begin position="95"/>
        <end position="114"/>
    </location>
</feature>
<feature type="domain" description="Integral membrane protein YccS N-terminal" evidence="9">
    <location>
        <begin position="85"/>
        <end position="202"/>
    </location>
</feature>
<gene>
    <name evidence="11" type="ordered locus">Acav_2897</name>
</gene>
<evidence type="ECO:0000256" key="1">
    <source>
        <dbReference type="ARBA" id="ARBA00004651"/>
    </source>
</evidence>
<dbReference type="GO" id="GO:0005886">
    <property type="term" value="C:plasma membrane"/>
    <property type="evidence" value="ECO:0007669"/>
    <property type="project" value="UniProtKB-SubCell"/>
</dbReference>
<evidence type="ECO:0000256" key="3">
    <source>
        <dbReference type="ARBA" id="ARBA00022692"/>
    </source>
</evidence>
<dbReference type="AlphaFoldDB" id="F0Q4W5"/>
<evidence type="ECO:0000256" key="7">
    <source>
        <dbReference type="SAM" id="MobiDB-lite"/>
    </source>
</evidence>
<comment type="subcellular location">
    <subcellularLocation>
        <location evidence="1">Cell membrane</location>
        <topology evidence="1">Multi-pass membrane protein</topology>
    </subcellularLocation>
</comment>
<feature type="transmembrane region" description="Helical" evidence="8">
    <location>
        <begin position="146"/>
        <end position="169"/>
    </location>
</feature>
<dbReference type="PANTHER" id="PTHR30509:SF9">
    <property type="entry name" value="MULTIDRUG RESISTANCE PROTEIN MDTO"/>
    <property type="match status" value="1"/>
</dbReference>
<organism evidence="11 12">
    <name type="scientific">Paracidovorax avenae (strain ATCC 19860 / DSM 7227 / CCUG 15838 / JCM 20985 / LMG 2117 / NCPPB 1011)</name>
    <name type="common">Acidovorax avenae</name>
    <dbReference type="NCBI Taxonomy" id="643561"/>
    <lineage>
        <taxon>Bacteria</taxon>
        <taxon>Pseudomonadati</taxon>
        <taxon>Pseudomonadota</taxon>
        <taxon>Betaproteobacteria</taxon>
        <taxon>Burkholderiales</taxon>
        <taxon>Comamonadaceae</taxon>
        <taxon>Paracidovorax</taxon>
    </lineage>
</organism>
<sequence length="763" mass="80916">MRLYPSHRLRAAVRVALSHYVANGVSVALGLLLISAAVHVWLGAAAAAAASVGVIVCSPPDLPGPRRGKLWQMLPAPLLGIPLFFAVQWLHRDPLQLGLLLVPGTFLAFLAMAWGRRGIPIAVAVMFSMIFSMAAAPRVPPGGDPLPAALAITAHFALGAGLYVLYAVAANRLLNARYRVQLVADTLYSLAALMRVQARLFDSAPAGGAAPPGTTAPGTTPAGGPEDEAGTHDGTAEAPHALTRLLLRRQAALAEQLQGARNIVLESPSTPARQRLAAMLVQVLETRDHLLACELDVEALKAHPGHVPVLRALRGVLLDTAAEFARLADALLRGSRPAPFADARPALAELRWSDPLPPAAISGPSPHALARGLADRVGHINDEALRMNAIARGEAPPDLAVVRASWQMFVSPTAWSWAPLATLWRWDAPPLRHAVRAALAIAAGFLVAQALPWGTHAYWILLTIVVVLRGSLAQTLERRNSRVAGTLLGCVLAAALLAAHLSSWQLVLCLTVAQAVAHAFALRRYLVTAVAATVLGLVQSHMLHGGAVSPAFDLLERLADTLIGTGIAWAFSYVLPSWERSQIPALVQRTLVAQARHAREALALGQLHAVDNAPELAWRLARREAYDSLSALVQATERAMAEPRAVQPPVVALEHLQARCYQLLAQLTAIKTMLLLRRGRLDAAALQVSLGQTAEAISRRLEGREDAAATAADAAWPPLPGDAQAWPDPHDGDLGPWLVRRLALATERAGQVSAAAREAGATG</sequence>
<keyword evidence="5 8" id="KW-0472">Membrane</keyword>
<feature type="region of interest" description="Disordered" evidence="7">
    <location>
        <begin position="207"/>
        <end position="235"/>
    </location>
</feature>
<evidence type="ECO:0000256" key="6">
    <source>
        <dbReference type="ARBA" id="ARBA00043993"/>
    </source>
</evidence>
<evidence type="ECO:0008006" key="13">
    <source>
        <dbReference type="Google" id="ProtNLM"/>
    </source>
</evidence>
<feature type="transmembrane region" description="Helical" evidence="8">
    <location>
        <begin position="483"/>
        <end position="504"/>
    </location>
</feature>
<accession>F0Q4W5</accession>
<feature type="transmembrane region" description="Helical" evidence="8">
    <location>
        <begin position="121"/>
        <end position="140"/>
    </location>
</feature>
<evidence type="ECO:0000259" key="10">
    <source>
        <dbReference type="Pfam" id="PF13515"/>
    </source>
</evidence>
<dbReference type="GeneID" id="34235226"/>
<evidence type="ECO:0000313" key="11">
    <source>
        <dbReference type="EMBL" id="ADX46801.1"/>
    </source>
</evidence>
<name>F0Q4W5_PARA1</name>
<reference evidence="11" key="1">
    <citation type="submission" date="2011-02" db="EMBL/GenBank/DDBJ databases">
        <title>Complete sequence of Acidovorax avenae subsp. avenae ATCC 19860.</title>
        <authorList>
            <consortium name="US DOE Joint Genome Institute"/>
            <person name="Lucas S."/>
            <person name="Copeland A."/>
            <person name="Lapidus A."/>
            <person name="Cheng J.-F."/>
            <person name="Goodwin L."/>
            <person name="Pitluck S."/>
            <person name="Chertkov O."/>
            <person name="Held B."/>
            <person name="Detter J.C."/>
            <person name="Han C."/>
            <person name="Tapia R."/>
            <person name="Land M."/>
            <person name="Hauser L."/>
            <person name="Kyrpides N."/>
            <person name="Ivanova N."/>
            <person name="Ovchinnikova G."/>
            <person name="Pagani I."/>
            <person name="Gordon S."/>
            <person name="Woyke T."/>
        </authorList>
    </citation>
    <scope>NUCLEOTIDE SEQUENCE</scope>
    <source>
        <strain evidence="11">ATCC 19860</strain>
    </source>
</reference>
<evidence type="ECO:0000256" key="8">
    <source>
        <dbReference type="SAM" id="Phobius"/>
    </source>
</evidence>
<feature type="domain" description="Integral membrane bound transporter" evidence="10">
    <location>
        <begin position="445"/>
        <end position="570"/>
    </location>
</feature>